<evidence type="ECO:0000256" key="4">
    <source>
        <dbReference type="ARBA" id="ARBA00023242"/>
    </source>
</evidence>
<keyword evidence="4" id="KW-0539">Nucleus</keyword>
<reference evidence="7 8" key="1">
    <citation type="submission" date="2019-09" db="EMBL/GenBank/DDBJ databases">
        <title>A chromosome-level genome assembly of the Chinese tupelo Nyssa sinensis.</title>
        <authorList>
            <person name="Yang X."/>
            <person name="Kang M."/>
            <person name="Yang Y."/>
            <person name="Xiong H."/>
            <person name="Wang M."/>
            <person name="Zhang Z."/>
            <person name="Wang Z."/>
            <person name="Wu H."/>
            <person name="Ma T."/>
            <person name="Liu J."/>
            <person name="Xi Z."/>
        </authorList>
    </citation>
    <scope>NUCLEOTIDE SEQUENCE [LARGE SCALE GENOMIC DNA]</scope>
    <source>
        <strain evidence="7">J267</strain>
        <tissue evidence="7">Leaf</tissue>
    </source>
</reference>
<feature type="domain" description="BHLH" evidence="6">
    <location>
        <begin position="159"/>
        <end position="209"/>
    </location>
</feature>
<evidence type="ECO:0000256" key="5">
    <source>
        <dbReference type="SAM" id="MobiDB-lite"/>
    </source>
</evidence>
<evidence type="ECO:0000256" key="2">
    <source>
        <dbReference type="ARBA" id="ARBA00023015"/>
    </source>
</evidence>
<dbReference type="GO" id="GO:0046983">
    <property type="term" value="F:protein dimerization activity"/>
    <property type="evidence" value="ECO:0007669"/>
    <property type="project" value="InterPro"/>
</dbReference>
<dbReference type="SUPFAM" id="SSF47459">
    <property type="entry name" value="HLH, helix-loop-helix DNA-binding domain"/>
    <property type="match status" value="1"/>
</dbReference>
<dbReference type="GO" id="GO:0005634">
    <property type="term" value="C:nucleus"/>
    <property type="evidence" value="ECO:0007669"/>
    <property type="project" value="UniProtKB-SubCell"/>
</dbReference>
<dbReference type="InterPro" id="IPR036638">
    <property type="entry name" value="HLH_DNA-bd_sf"/>
</dbReference>
<dbReference type="InterPro" id="IPR011598">
    <property type="entry name" value="bHLH_dom"/>
</dbReference>
<dbReference type="InterPro" id="IPR024097">
    <property type="entry name" value="bHLH_ZIP_TF"/>
</dbReference>
<dbReference type="PANTHER" id="PTHR12565">
    <property type="entry name" value="STEROL REGULATORY ELEMENT-BINDING PROTEIN"/>
    <property type="match status" value="1"/>
</dbReference>
<dbReference type="EMBL" id="CM018044">
    <property type="protein sequence ID" value="KAA8529147.1"/>
    <property type="molecule type" value="Genomic_DNA"/>
</dbReference>
<dbReference type="Gene3D" id="4.10.280.10">
    <property type="entry name" value="Helix-loop-helix DNA-binding domain"/>
    <property type="match status" value="1"/>
</dbReference>
<gene>
    <name evidence="7" type="ORF">F0562_034054</name>
</gene>
<comment type="subcellular location">
    <subcellularLocation>
        <location evidence="1">Nucleus</location>
    </subcellularLocation>
</comment>
<dbReference type="SMART" id="SM00353">
    <property type="entry name" value="HLH"/>
    <property type="match status" value="1"/>
</dbReference>
<evidence type="ECO:0000259" key="6">
    <source>
        <dbReference type="PROSITE" id="PS50888"/>
    </source>
</evidence>
<dbReference type="PANTHER" id="PTHR12565:SF367">
    <property type="entry name" value="TRANSCRIPTION FACTOR BHLH75"/>
    <property type="match status" value="1"/>
</dbReference>
<organism evidence="7 8">
    <name type="scientific">Nyssa sinensis</name>
    <dbReference type="NCBI Taxonomy" id="561372"/>
    <lineage>
        <taxon>Eukaryota</taxon>
        <taxon>Viridiplantae</taxon>
        <taxon>Streptophyta</taxon>
        <taxon>Embryophyta</taxon>
        <taxon>Tracheophyta</taxon>
        <taxon>Spermatophyta</taxon>
        <taxon>Magnoliopsida</taxon>
        <taxon>eudicotyledons</taxon>
        <taxon>Gunneridae</taxon>
        <taxon>Pentapetalae</taxon>
        <taxon>asterids</taxon>
        <taxon>Cornales</taxon>
        <taxon>Nyssaceae</taxon>
        <taxon>Nyssa</taxon>
    </lineage>
</organism>
<evidence type="ECO:0000313" key="7">
    <source>
        <dbReference type="EMBL" id="KAA8529147.1"/>
    </source>
</evidence>
<dbReference type="Proteomes" id="UP000325577">
    <property type="component" value="Linkage Group LG20"/>
</dbReference>
<dbReference type="PROSITE" id="PS50888">
    <property type="entry name" value="BHLH"/>
    <property type="match status" value="1"/>
</dbReference>
<name>A0A5J5AI85_9ASTE</name>
<dbReference type="Pfam" id="PF00010">
    <property type="entry name" value="HLH"/>
    <property type="match status" value="1"/>
</dbReference>
<feature type="region of interest" description="Disordered" evidence="5">
    <location>
        <begin position="104"/>
        <end position="146"/>
    </location>
</feature>
<dbReference type="GO" id="GO:0003700">
    <property type="term" value="F:DNA-binding transcription factor activity"/>
    <property type="evidence" value="ECO:0007669"/>
    <property type="project" value="TreeGrafter"/>
</dbReference>
<evidence type="ECO:0000256" key="3">
    <source>
        <dbReference type="ARBA" id="ARBA00023163"/>
    </source>
</evidence>
<dbReference type="CDD" id="cd18919">
    <property type="entry name" value="bHLH_AtBPE_like"/>
    <property type="match status" value="1"/>
</dbReference>
<keyword evidence="8" id="KW-1185">Reference proteome</keyword>
<protein>
    <recommendedName>
        <fullName evidence="6">BHLH domain-containing protein</fullName>
    </recommendedName>
</protein>
<keyword evidence="2" id="KW-0805">Transcription regulation</keyword>
<accession>A0A5J5AI85</accession>
<evidence type="ECO:0000256" key="1">
    <source>
        <dbReference type="ARBA" id="ARBA00004123"/>
    </source>
</evidence>
<proteinExistence type="predicted"/>
<sequence>MAEFTGDLQNLNPSFSDMNSPTMELLKNLSALDNLNSNVQGLVGLSNDSFLDHNQQPPLPMTFNDNIQSSFHPEGPFYNLISHFLPSAGGLSQECKTVKAMPGTDHLMDSSPPISGTSLVGDNKTTRNYNSGGKRRKRNNEREVEKPRDVIHVRAKRGQATDSHSLAERLRRERINEKLRCLQELVPGCYKTMGMAVMLDVIINYLRSLQNQIEFLSMKISAASLVYDFNSLEMDAMEKMQGTNGYEPQVMERMVGEGYGGFSYFP</sequence>
<keyword evidence="3" id="KW-0804">Transcription</keyword>
<dbReference type="OrthoDB" id="690068at2759"/>
<dbReference type="AlphaFoldDB" id="A0A5J5AI85"/>
<evidence type="ECO:0000313" key="8">
    <source>
        <dbReference type="Proteomes" id="UP000325577"/>
    </source>
</evidence>